<evidence type="ECO:0000313" key="2">
    <source>
        <dbReference type="Proteomes" id="UP000601435"/>
    </source>
</evidence>
<reference evidence="1" key="1">
    <citation type="submission" date="2021-02" db="EMBL/GenBank/DDBJ databases">
        <authorList>
            <person name="Dougan E. K."/>
            <person name="Rhodes N."/>
            <person name="Thang M."/>
            <person name="Chan C."/>
        </authorList>
    </citation>
    <scope>NUCLEOTIDE SEQUENCE</scope>
</reference>
<evidence type="ECO:0000313" key="1">
    <source>
        <dbReference type="EMBL" id="CAE7404183.1"/>
    </source>
</evidence>
<sequence>MWQAYNHWRFRAQWTQRRYAQFEHAPGKHANNGFLTRCAHAQAAEVDSSGEMDTGCLQLIRDGDGVNSIVIAKYRLDSKVKAQTAGPASFTHLTTEADANTPSSGIFWNPSQTVEHACLNFGAMLSELFLISKALMPRELQKELVRLDELHGSTLLDPVDTNTRSLQNQAQGVLNMMSFINTKRRNMKDGSRIPDGIKRLIECSCKSPPN</sequence>
<dbReference type="Proteomes" id="UP000601435">
    <property type="component" value="Unassembled WGS sequence"/>
</dbReference>
<dbReference type="AlphaFoldDB" id="A0A812QUH8"/>
<dbReference type="EMBL" id="CAJNJA010017598">
    <property type="protein sequence ID" value="CAE7404183.1"/>
    <property type="molecule type" value="Genomic_DNA"/>
</dbReference>
<keyword evidence="2" id="KW-1185">Reference proteome</keyword>
<organism evidence="1 2">
    <name type="scientific">Symbiodinium necroappetens</name>
    <dbReference type="NCBI Taxonomy" id="1628268"/>
    <lineage>
        <taxon>Eukaryota</taxon>
        <taxon>Sar</taxon>
        <taxon>Alveolata</taxon>
        <taxon>Dinophyceae</taxon>
        <taxon>Suessiales</taxon>
        <taxon>Symbiodiniaceae</taxon>
        <taxon>Symbiodinium</taxon>
    </lineage>
</organism>
<name>A0A812QUH8_9DINO</name>
<accession>A0A812QUH8</accession>
<comment type="caution">
    <text evidence="1">The sequence shown here is derived from an EMBL/GenBank/DDBJ whole genome shotgun (WGS) entry which is preliminary data.</text>
</comment>
<gene>
    <name evidence="1" type="ORF">SNEC2469_LOCUS11078</name>
</gene>
<proteinExistence type="predicted"/>
<dbReference type="OrthoDB" id="453939at2759"/>
<protein>
    <submittedName>
        <fullName evidence="1">Uncharacterized protein</fullName>
    </submittedName>
</protein>